<gene>
    <name evidence="2" type="ORF">ACFQ5J_05650</name>
</gene>
<sequence length="191" mass="21498">MPLFHHQVAKNFHQQLASLFTPAGLYYLYFPDHASLQQSYQAYTQAFISANCAKHMGMITYPDASIVPYLTVRSNILINGQQRDFSLLPESLRRDTLFLDQSAAHLTAVQSLYVQLFRGLLAGRQFLLMTDFPEAMTLQETRLFLTHAQAAVTRTDASLIILTTDESLIAANPDTSWKTPPALKPRHPETA</sequence>
<keyword evidence="3" id="KW-1185">Reference proteome</keyword>
<keyword evidence="2" id="KW-0067">ATP-binding</keyword>
<accession>A0ABW4E541</accession>
<dbReference type="EMBL" id="JBHTON010000014">
    <property type="protein sequence ID" value="MFD1484709.1"/>
    <property type="molecule type" value="Genomic_DNA"/>
</dbReference>
<dbReference type="Proteomes" id="UP001597252">
    <property type="component" value="Unassembled WGS sequence"/>
</dbReference>
<proteinExistence type="predicted"/>
<dbReference type="RefSeq" id="WP_125750828.1">
    <property type="nucleotide sequence ID" value="NZ_JBHTON010000014.1"/>
</dbReference>
<reference evidence="3" key="1">
    <citation type="journal article" date="2019" name="Int. J. Syst. Evol. Microbiol.">
        <title>The Global Catalogue of Microorganisms (GCM) 10K type strain sequencing project: providing services to taxonomists for standard genome sequencing and annotation.</title>
        <authorList>
            <consortium name="The Broad Institute Genomics Platform"/>
            <consortium name="The Broad Institute Genome Sequencing Center for Infectious Disease"/>
            <person name="Wu L."/>
            <person name="Ma J."/>
        </authorList>
    </citation>
    <scope>NUCLEOTIDE SEQUENCE [LARGE SCALE GENOMIC DNA]</scope>
    <source>
        <strain evidence="3">CCM 8903</strain>
    </source>
</reference>
<keyword evidence="2" id="KW-0547">Nucleotide-binding</keyword>
<dbReference type="GO" id="GO:0005524">
    <property type="term" value="F:ATP binding"/>
    <property type="evidence" value="ECO:0007669"/>
    <property type="project" value="UniProtKB-KW"/>
</dbReference>
<evidence type="ECO:0000313" key="2">
    <source>
        <dbReference type="EMBL" id="MFD1484709.1"/>
    </source>
</evidence>
<protein>
    <submittedName>
        <fullName evidence="2">Branched-chain amino acid ABC transporter ATP-binding protein</fullName>
    </submittedName>
</protein>
<evidence type="ECO:0000256" key="1">
    <source>
        <dbReference type="SAM" id="MobiDB-lite"/>
    </source>
</evidence>
<name>A0ABW4E541_9LACO</name>
<feature type="region of interest" description="Disordered" evidence="1">
    <location>
        <begin position="172"/>
        <end position="191"/>
    </location>
</feature>
<organism evidence="2 3">
    <name type="scientific">Lacticaseibacillus baoqingensis</name>
    <dbReference type="NCBI Taxonomy" id="2486013"/>
    <lineage>
        <taxon>Bacteria</taxon>
        <taxon>Bacillati</taxon>
        <taxon>Bacillota</taxon>
        <taxon>Bacilli</taxon>
        <taxon>Lactobacillales</taxon>
        <taxon>Lactobacillaceae</taxon>
        <taxon>Lacticaseibacillus</taxon>
    </lineage>
</organism>
<evidence type="ECO:0000313" key="3">
    <source>
        <dbReference type="Proteomes" id="UP001597252"/>
    </source>
</evidence>
<comment type="caution">
    <text evidence="2">The sequence shown here is derived from an EMBL/GenBank/DDBJ whole genome shotgun (WGS) entry which is preliminary data.</text>
</comment>